<organism evidence="12 13">
    <name type="scientific">Nitrospira lenta</name>
    <dbReference type="NCBI Taxonomy" id="1436998"/>
    <lineage>
        <taxon>Bacteria</taxon>
        <taxon>Pseudomonadati</taxon>
        <taxon>Nitrospirota</taxon>
        <taxon>Nitrospiria</taxon>
        <taxon>Nitrospirales</taxon>
        <taxon>Nitrospiraceae</taxon>
        <taxon>Nitrospira</taxon>
    </lineage>
</organism>
<evidence type="ECO:0000256" key="9">
    <source>
        <dbReference type="SAM" id="Coils"/>
    </source>
</evidence>
<dbReference type="PANTHER" id="PTHR37461">
    <property type="entry name" value="ANTI-SIGMA-K FACTOR RSKA"/>
    <property type="match status" value="1"/>
</dbReference>
<dbReference type="Gene3D" id="1.10.10.1320">
    <property type="entry name" value="Anti-sigma factor, zinc-finger domain"/>
    <property type="match status" value="1"/>
</dbReference>
<feature type="domain" description="Anti-sigma K factor RskA C-terminal" evidence="11">
    <location>
        <begin position="212"/>
        <end position="332"/>
    </location>
</feature>
<comment type="subcellular location">
    <subcellularLocation>
        <location evidence="2">Cell membrane</location>
    </subcellularLocation>
    <subcellularLocation>
        <location evidence="1">Membrane</location>
        <topology evidence="1">Single-pass membrane protein</topology>
    </subcellularLocation>
</comment>
<dbReference type="InterPro" id="IPR018764">
    <property type="entry name" value="RskA_C"/>
</dbReference>
<evidence type="ECO:0000256" key="1">
    <source>
        <dbReference type="ARBA" id="ARBA00004167"/>
    </source>
</evidence>
<dbReference type="GO" id="GO:0005886">
    <property type="term" value="C:plasma membrane"/>
    <property type="evidence" value="ECO:0007669"/>
    <property type="project" value="UniProtKB-SubCell"/>
</dbReference>
<evidence type="ECO:0000256" key="8">
    <source>
        <dbReference type="ARBA" id="ARBA00030803"/>
    </source>
</evidence>
<protein>
    <recommendedName>
        <fullName evidence="8">Regulator of SigK</fullName>
    </recommendedName>
    <alternativeName>
        <fullName evidence="7">Sigma-K anti-sigma factor RskA</fullName>
    </alternativeName>
</protein>
<dbReference type="GO" id="GO:0006417">
    <property type="term" value="P:regulation of translation"/>
    <property type="evidence" value="ECO:0007669"/>
    <property type="project" value="TreeGrafter"/>
</dbReference>
<evidence type="ECO:0000256" key="7">
    <source>
        <dbReference type="ARBA" id="ARBA00029829"/>
    </source>
</evidence>
<dbReference type="Pfam" id="PF10099">
    <property type="entry name" value="RskA_C"/>
    <property type="match status" value="1"/>
</dbReference>
<dbReference type="InterPro" id="IPR041916">
    <property type="entry name" value="Anti_sigma_zinc_sf"/>
</dbReference>
<reference evidence="13" key="1">
    <citation type="submission" date="2018-04" db="EMBL/GenBank/DDBJ databases">
        <authorList>
            <person name="Lucker S."/>
            <person name="Sakoula D."/>
        </authorList>
    </citation>
    <scope>NUCLEOTIDE SEQUENCE [LARGE SCALE GENOMIC DNA]</scope>
</reference>
<feature type="transmembrane region" description="Helical" evidence="10">
    <location>
        <begin position="112"/>
        <end position="132"/>
    </location>
</feature>
<dbReference type="AlphaFoldDB" id="A0A330L6M7"/>
<dbReference type="PANTHER" id="PTHR37461:SF1">
    <property type="entry name" value="ANTI-SIGMA-K FACTOR RSKA"/>
    <property type="match status" value="1"/>
</dbReference>
<dbReference type="RefSeq" id="WP_121989767.1">
    <property type="nucleotide sequence ID" value="NZ_OUNR01000016.1"/>
</dbReference>
<dbReference type="EMBL" id="OUNR01000016">
    <property type="protein sequence ID" value="SPP65495.1"/>
    <property type="molecule type" value="Genomic_DNA"/>
</dbReference>
<dbReference type="OrthoDB" id="9806296at2"/>
<evidence type="ECO:0000256" key="3">
    <source>
        <dbReference type="ARBA" id="ARBA00022475"/>
    </source>
</evidence>
<evidence type="ECO:0000256" key="10">
    <source>
        <dbReference type="SAM" id="Phobius"/>
    </source>
</evidence>
<accession>A0A330L6M7</accession>
<feature type="coiled-coil region" evidence="9">
    <location>
        <begin position="145"/>
        <end position="179"/>
    </location>
</feature>
<evidence type="ECO:0000256" key="4">
    <source>
        <dbReference type="ARBA" id="ARBA00022692"/>
    </source>
</evidence>
<keyword evidence="3" id="KW-1003">Cell membrane</keyword>
<evidence type="ECO:0000256" key="2">
    <source>
        <dbReference type="ARBA" id="ARBA00004236"/>
    </source>
</evidence>
<evidence type="ECO:0000256" key="6">
    <source>
        <dbReference type="ARBA" id="ARBA00023136"/>
    </source>
</evidence>
<evidence type="ECO:0000313" key="13">
    <source>
        <dbReference type="Proteomes" id="UP000248168"/>
    </source>
</evidence>
<proteinExistence type="predicted"/>
<evidence type="ECO:0000259" key="11">
    <source>
        <dbReference type="Pfam" id="PF10099"/>
    </source>
</evidence>
<keyword evidence="4 10" id="KW-0812">Transmembrane</keyword>
<gene>
    <name evidence="12" type="ORF">NITLEN_30409</name>
</gene>
<dbReference type="GO" id="GO:0016989">
    <property type="term" value="F:sigma factor antagonist activity"/>
    <property type="evidence" value="ECO:0007669"/>
    <property type="project" value="TreeGrafter"/>
</dbReference>
<keyword evidence="9" id="KW-0175">Coiled coil</keyword>
<dbReference type="InParanoid" id="A0A330L6M7"/>
<dbReference type="InterPro" id="IPR051474">
    <property type="entry name" value="Anti-sigma-K/W_factor"/>
</dbReference>
<sequence length="338" mass="36675">MTHEELEEAVSLYAAGALERAERQALEAHLLSGCVSCHTALKEFQSVAAILPFGLSSVPAPRALKATIMAARTPTAIAEDPQERTDSKPSLEPGEWMNHLFPPESAAAPKSFGWALSFAAAAILFIGGYLAWTSYTQNVTGTAAVQQLQAASDDQTKKVAALQQQLEDQDRAIVQMKEELQQRTTDSTELKDQLIQREAELEDLKFQFAARGGVPATREPEDELAALLRVPNAKTVSLNGSDMAKQASGMLVYDARTKKAWLYAINLPECSNGTTYQLWAINDKPVSMGTFHMDSGETAHLLVSRVPEFAKTRKFAVSLEPSGGRPAPTGPIYLVSQS</sequence>
<name>A0A330L6M7_9BACT</name>
<evidence type="ECO:0000313" key="12">
    <source>
        <dbReference type="EMBL" id="SPP65495.1"/>
    </source>
</evidence>
<keyword evidence="5 10" id="KW-1133">Transmembrane helix</keyword>
<dbReference type="Proteomes" id="UP000248168">
    <property type="component" value="Unassembled WGS sequence"/>
</dbReference>
<evidence type="ECO:0000256" key="5">
    <source>
        <dbReference type="ARBA" id="ARBA00022989"/>
    </source>
</evidence>
<keyword evidence="13" id="KW-1185">Reference proteome</keyword>
<keyword evidence="6 10" id="KW-0472">Membrane</keyword>